<dbReference type="EMBL" id="BJXA01000032">
    <property type="protein sequence ID" value="GEM40119.1"/>
    <property type="molecule type" value="Genomic_DNA"/>
</dbReference>
<sequence>MGSSGEDSFMKFSIYAFASLLAAGIASAALNPGVANAIPSSCTIANSAVVCKTARDCESARKELKAQHPNISRCYNQQPDKDRFEYVHMARW</sequence>
<dbReference type="Proteomes" id="UP000321424">
    <property type="component" value="Unassembled WGS sequence"/>
</dbReference>
<name>A0A511MHS6_9NOCA</name>
<gene>
    <name evidence="2" type="ORF">NN4_46380</name>
</gene>
<evidence type="ECO:0000313" key="3">
    <source>
        <dbReference type="Proteomes" id="UP000321424"/>
    </source>
</evidence>
<accession>A0A511MHS6</accession>
<organism evidence="2 3">
    <name type="scientific">Nocardia ninae NBRC 108245</name>
    <dbReference type="NCBI Taxonomy" id="1210091"/>
    <lineage>
        <taxon>Bacteria</taxon>
        <taxon>Bacillati</taxon>
        <taxon>Actinomycetota</taxon>
        <taxon>Actinomycetes</taxon>
        <taxon>Mycobacteriales</taxon>
        <taxon>Nocardiaceae</taxon>
        <taxon>Nocardia</taxon>
    </lineage>
</organism>
<feature type="signal peptide" evidence="1">
    <location>
        <begin position="1"/>
        <end position="28"/>
    </location>
</feature>
<evidence type="ECO:0000313" key="2">
    <source>
        <dbReference type="EMBL" id="GEM40119.1"/>
    </source>
</evidence>
<feature type="chain" id="PRO_5038569161" evidence="1">
    <location>
        <begin position="29"/>
        <end position="92"/>
    </location>
</feature>
<protein>
    <submittedName>
        <fullName evidence="2">Uncharacterized protein</fullName>
    </submittedName>
</protein>
<dbReference type="AlphaFoldDB" id="A0A511MHS6"/>
<keyword evidence="3" id="KW-1185">Reference proteome</keyword>
<reference evidence="2 3" key="1">
    <citation type="submission" date="2019-07" db="EMBL/GenBank/DDBJ databases">
        <title>Whole genome shotgun sequence of Nocardia ninae NBRC 108245.</title>
        <authorList>
            <person name="Hosoyama A."/>
            <person name="Uohara A."/>
            <person name="Ohji S."/>
            <person name="Ichikawa N."/>
        </authorList>
    </citation>
    <scope>NUCLEOTIDE SEQUENCE [LARGE SCALE GENOMIC DNA]</scope>
    <source>
        <strain evidence="2 3">NBRC 108245</strain>
    </source>
</reference>
<keyword evidence="1" id="KW-0732">Signal</keyword>
<comment type="caution">
    <text evidence="2">The sequence shown here is derived from an EMBL/GenBank/DDBJ whole genome shotgun (WGS) entry which is preliminary data.</text>
</comment>
<evidence type="ECO:0000256" key="1">
    <source>
        <dbReference type="SAM" id="SignalP"/>
    </source>
</evidence>
<proteinExistence type="predicted"/>